<dbReference type="Proteomes" id="UP000196485">
    <property type="component" value="Unassembled WGS sequence"/>
</dbReference>
<dbReference type="GO" id="GO:0046872">
    <property type="term" value="F:metal ion binding"/>
    <property type="evidence" value="ECO:0007669"/>
    <property type="project" value="UniProtKB-KW"/>
</dbReference>
<keyword evidence="7" id="KW-1185">Reference proteome</keyword>
<keyword evidence="2" id="KW-0479">Metal-binding</keyword>
<dbReference type="AlphaFoldDB" id="A0A1Y6KVS8"/>
<dbReference type="Pfam" id="PF01074">
    <property type="entry name" value="Glyco_hydro_38N"/>
    <property type="match status" value="1"/>
</dbReference>
<evidence type="ECO:0000313" key="6">
    <source>
        <dbReference type="EMBL" id="SMY16152.1"/>
    </source>
</evidence>
<dbReference type="InterPro" id="IPR011013">
    <property type="entry name" value="Gal_mutarotase_sf_dom"/>
</dbReference>
<dbReference type="InterPro" id="IPR028995">
    <property type="entry name" value="Glyco_hydro_57/38_cen_sf"/>
</dbReference>
<evidence type="ECO:0000313" key="7">
    <source>
        <dbReference type="Proteomes" id="UP000196485"/>
    </source>
</evidence>
<dbReference type="GO" id="GO:0030246">
    <property type="term" value="F:carbohydrate binding"/>
    <property type="evidence" value="ECO:0007669"/>
    <property type="project" value="InterPro"/>
</dbReference>
<organism evidence="6 7">
    <name type="scientific">Photobacterium aquimaris</name>
    <dbReference type="NCBI Taxonomy" id="512643"/>
    <lineage>
        <taxon>Bacteria</taxon>
        <taxon>Pseudomonadati</taxon>
        <taxon>Pseudomonadota</taxon>
        <taxon>Gammaproteobacteria</taxon>
        <taxon>Vibrionales</taxon>
        <taxon>Vibrionaceae</taxon>
        <taxon>Photobacterium</taxon>
    </lineage>
</organism>
<dbReference type="RefSeq" id="WP_087820269.1">
    <property type="nucleotide sequence ID" value="NZ_FYAH01000002.1"/>
</dbReference>
<evidence type="ECO:0000259" key="5">
    <source>
        <dbReference type="SMART" id="SM00872"/>
    </source>
</evidence>
<reference evidence="7" key="1">
    <citation type="submission" date="2017-06" db="EMBL/GenBank/DDBJ databases">
        <authorList>
            <person name="Rodrigo-Torres L."/>
            <person name="Arahal R. D."/>
            <person name="Lucena T."/>
        </authorList>
    </citation>
    <scope>NUCLEOTIDE SEQUENCE [LARGE SCALE GENOMIC DNA]</scope>
    <source>
        <strain evidence="7">type strain: CECT 9192</strain>
    </source>
</reference>
<dbReference type="GO" id="GO:0004559">
    <property type="term" value="F:alpha-mannosidase activity"/>
    <property type="evidence" value="ECO:0007669"/>
    <property type="project" value="InterPro"/>
</dbReference>
<dbReference type="InterPro" id="IPR000602">
    <property type="entry name" value="Glyco_hydro_38_N"/>
</dbReference>
<dbReference type="Pfam" id="PF09261">
    <property type="entry name" value="Alpha-mann_mid"/>
    <property type="match status" value="1"/>
</dbReference>
<dbReference type="Gene3D" id="1.20.1270.50">
    <property type="entry name" value="Glycoside hydrolase family 38, central domain"/>
    <property type="match status" value="1"/>
</dbReference>
<keyword evidence="3 6" id="KW-0378">Hydrolase</keyword>
<dbReference type="InterPro" id="IPR011682">
    <property type="entry name" value="Glyco_hydro_38_C"/>
</dbReference>
<proteinExistence type="inferred from homology"/>
<feature type="domain" description="Glycoside hydrolase family 38 central" evidence="5">
    <location>
        <begin position="274"/>
        <end position="352"/>
    </location>
</feature>
<evidence type="ECO:0000256" key="1">
    <source>
        <dbReference type="ARBA" id="ARBA00009792"/>
    </source>
</evidence>
<dbReference type="GO" id="GO:0102546">
    <property type="term" value="F:mannosylglycerate hydrolase activity"/>
    <property type="evidence" value="ECO:0007669"/>
    <property type="project" value="UniProtKB-EC"/>
</dbReference>
<dbReference type="SUPFAM" id="SSF74650">
    <property type="entry name" value="Galactose mutarotase-like"/>
    <property type="match status" value="1"/>
</dbReference>
<name>A0A1Y6KVS8_9GAMM</name>
<dbReference type="GO" id="GO:0009313">
    <property type="term" value="P:oligosaccharide catabolic process"/>
    <property type="evidence" value="ECO:0007669"/>
    <property type="project" value="TreeGrafter"/>
</dbReference>
<sequence>MTKKLHVISHTHWDFEWYFSAHESLIQLIYHLDEVMEALESGDVNNYYLDGQLSIVEDYLQACPEQRQRFCKLVKQGQLIIGPWYTQTDQLIIAGESIVRNLQLGIRIGESLGGCEMLGYVPDSFGQSIDMPKIYNGFGINKTVFWRGLSSDIYPFREGTWGCEDGSSVQFYNIKNGYYVGGQLIYADDAKSLFNQVESGCLSHDIALPLGGDQRFVDRNVKSRIAMFNQQLADENIPCQLIESSYKQLFSCLENQKLPNKQLMGEMIDGQVSKIHRSIYSSRADHKQLNDKLERRLTLELEPLMTLATCYGLKYKTELLNNIWRLLLRNHAHDSAGGCNTDKTNKIILERFEQVDQMSASARDYLIRKIAESQPTITDGCRLTLFNTLPFVRNQVQHISLATKTTDFVLHDLSGAIVDFEVLDQKKQNNGSIQRDSNDNDPNCDYYISTIVLRYPLPALGFTSLIINEIAPSSESKQVVDTNKIFIENDRYQVDFINGKFQLKDKQRGDVWFNFLSLIDGGDDGDTYDYSPPNNDWLLSLDFDHACIKRVGGKLTQSLIVSGNWLLPRNLKTREQRICDIVCSYQLELTLNNDDMPLQIKMSIDNQVDDHRIQLLIDSPLHTVSSTADTPFGFATRPHYQKQLKDWREQGWKEEPSGIYPMISYVNLKTDDMSLTLFSQGIKEYEVLDVDDAKPSGKIALTLFRCVGWLGKPDLLRRPGIASGQQYKYIATPDSQMHGLQTAVIGLRIDDEFAPSELTRICQSWSVNLPYYQDQSLNQFTNTLKYFVIHPLTQTVPQMDSLLRLACPELICSSLLEENGEIVIRLYNPSLTYVDNAGSVEFYRKVEVASEVDLNNLKIADLLTDNNALILGDFKPKQIRSFKIKLFN</sequence>
<dbReference type="Gene3D" id="2.70.98.30">
    <property type="entry name" value="Golgi alpha-mannosidase II, domain 4"/>
    <property type="match status" value="1"/>
</dbReference>
<dbReference type="PANTHER" id="PTHR46017">
    <property type="entry name" value="ALPHA-MANNOSIDASE 2C1"/>
    <property type="match status" value="1"/>
</dbReference>
<dbReference type="Pfam" id="PF07748">
    <property type="entry name" value="Glyco_hydro_38C"/>
    <property type="match status" value="1"/>
</dbReference>
<dbReference type="GO" id="GO:0006013">
    <property type="term" value="P:mannose metabolic process"/>
    <property type="evidence" value="ECO:0007669"/>
    <property type="project" value="InterPro"/>
</dbReference>
<evidence type="ECO:0000256" key="3">
    <source>
        <dbReference type="ARBA" id="ARBA00022801"/>
    </source>
</evidence>
<dbReference type="EC" id="3.2.1.170" evidence="6"/>
<protein>
    <submittedName>
        <fullName evidence="6">Mannosylglycerate hydrolase</fullName>
        <ecNumber evidence="6">3.2.1.170</ecNumber>
    </submittedName>
</protein>
<dbReference type="SUPFAM" id="SSF88688">
    <property type="entry name" value="Families 57/38 glycoside transferase middle domain"/>
    <property type="match status" value="1"/>
</dbReference>
<dbReference type="EMBL" id="FYAH01000002">
    <property type="protein sequence ID" value="SMY16152.1"/>
    <property type="molecule type" value="Genomic_DNA"/>
</dbReference>
<dbReference type="InterPro" id="IPR027291">
    <property type="entry name" value="Glyco_hydro_38_N_sf"/>
</dbReference>
<dbReference type="Gene3D" id="3.20.110.10">
    <property type="entry name" value="Glycoside hydrolase 38, N terminal domain"/>
    <property type="match status" value="1"/>
</dbReference>
<dbReference type="InterPro" id="IPR037094">
    <property type="entry name" value="Glyco_hydro_38_cen_sf"/>
</dbReference>
<dbReference type="InterPro" id="IPR011330">
    <property type="entry name" value="Glyco_hydro/deAcase_b/a-brl"/>
</dbReference>
<keyword evidence="4 6" id="KW-0326">Glycosidase</keyword>
<gene>
    <name evidence="6" type="primary">mngB</name>
    <name evidence="6" type="ORF">PAQU9191_01383</name>
</gene>
<dbReference type="InterPro" id="IPR015341">
    <property type="entry name" value="Glyco_hydro_38_cen"/>
</dbReference>
<dbReference type="SMART" id="SM00872">
    <property type="entry name" value="Alpha-mann_mid"/>
    <property type="match status" value="1"/>
</dbReference>
<dbReference type="PANTHER" id="PTHR46017:SF2">
    <property type="entry name" value="MANNOSYLGLYCERATE HYDROLASE"/>
    <property type="match status" value="1"/>
</dbReference>
<evidence type="ECO:0000256" key="4">
    <source>
        <dbReference type="ARBA" id="ARBA00023295"/>
    </source>
</evidence>
<comment type="similarity">
    <text evidence="1">Belongs to the glycosyl hydrolase 38 family.</text>
</comment>
<evidence type="ECO:0000256" key="2">
    <source>
        <dbReference type="ARBA" id="ARBA00022723"/>
    </source>
</evidence>
<accession>A0A1Y6KVS8</accession>
<dbReference type="SUPFAM" id="SSF88713">
    <property type="entry name" value="Glycoside hydrolase/deacetylase"/>
    <property type="match status" value="1"/>
</dbReference>